<comment type="similarity">
    <text evidence="2">Belongs to the UPF0410 family.</text>
</comment>
<gene>
    <name evidence="8" type="primary">mltA</name>
    <name evidence="8" type="ORF">HMPREF9129_2251</name>
</gene>
<feature type="transmembrane region" description="Helical" evidence="7">
    <location>
        <begin position="66"/>
        <end position="86"/>
    </location>
</feature>
<keyword evidence="5 7" id="KW-1133">Transmembrane helix</keyword>
<evidence type="ECO:0000256" key="1">
    <source>
        <dbReference type="ARBA" id="ARBA00004651"/>
    </source>
</evidence>
<dbReference type="PANTHER" id="PTHR33884:SF3">
    <property type="entry name" value="UPF0410 PROTEIN YMGE"/>
    <property type="match status" value="1"/>
</dbReference>
<comment type="subcellular location">
    <subcellularLocation>
        <location evidence="1">Cell membrane</location>
        <topology evidence="1">Multi-pass membrane protein</topology>
    </subcellularLocation>
</comment>
<keyword evidence="4 7" id="KW-0812">Transmembrane</keyword>
<dbReference type="Proteomes" id="UP000003422">
    <property type="component" value="Unassembled WGS sequence"/>
</dbReference>
<evidence type="ECO:0000256" key="4">
    <source>
        <dbReference type="ARBA" id="ARBA00022692"/>
    </source>
</evidence>
<keyword evidence="3" id="KW-1003">Cell membrane</keyword>
<dbReference type="PANTHER" id="PTHR33884">
    <property type="entry name" value="UPF0410 PROTEIN YMGE"/>
    <property type="match status" value="1"/>
</dbReference>
<comment type="caution">
    <text evidence="8">The sequence shown here is derived from an EMBL/GenBank/DDBJ whole genome shotgun (WGS) entry which is preliminary data.</text>
</comment>
<dbReference type="GO" id="GO:0005886">
    <property type="term" value="C:plasma membrane"/>
    <property type="evidence" value="ECO:0007669"/>
    <property type="project" value="UniProtKB-SubCell"/>
</dbReference>
<feature type="transmembrane region" description="Helical" evidence="7">
    <location>
        <begin position="6"/>
        <end position="23"/>
    </location>
</feature>
<evidence type="ECO:0000256" key="2">
    <source>
        <dbReference type="ARBA" id="ARBA00011006"/>
    </source>
</evidence>
<dbReference type="HOGENOM" id="CLU_160040_0_1_9"/>
<dbReference type="InterPro" id="IPR007341">
    <property type="entry name" value="Transgly_assoc"/>
</dbReference>
<evidence type="ECO:0000313" key="9">
    <source>
        <dbReference type="Proteomes" id="UP000003422"/>
    </source>
</evidence>
<reference evidence="8 9" key="1">
    <citation type="submission" date="2011-06" db="EMBL/GenBank/DDBJ databases">
        <authorList>
            <person name="Muzny D."/>
            <person name="Qin X."/>
            <person name="Deng J."/>
            <person name="Jiang H."/>
            <person name="Liu Y."/>
            <person name="Qu J."/>
            <person name="Song X.-Z."/>
            <person name="Zhang L."/>
            <person name="Thornton R."/>
            <person name="Coyle M."/>
            <person name="Francisco L."/>
            <person name="Jackson L."/>
            <person name="Javaid M."/>
            <person name="Korchina V."/>
            <person name="Kovar C."/>
            <person name="Mata R."/>
            <person name="Mathew T."/>
            <person name="Ngo R."/>
            <person name="Nguyen L."/>
            <person name="Nguyen N."/>
            <person name="Okwuonu G."/>
            <person name="Ongeri F."/>
            <person name="Pham C."/>
            <person name="Simmons D."/>
            <person name="Wilczek-Boney K."/>
            <person name="Hale W."/>
            <person name="Jakkamsetti A."/>
            <person name="Pham P."/>
            <person name="Ruth R."/>
            <person name="San Lucas F."/>
            <person name="Warren J."/>
            <person name="Zhang J."/>
            <person name="Zhao Z."/>
            <person name="Zhou C."/>
            <person name="Zhu D."/>
            <person name="Lee S."/>
            <person name="Bess C."/>
            <person name="Blankenburg K."/>
            <person name="Forbes L."/>
            <person name="Fu Q."/>
            <person name="Gubbala S."/>
            <person name="Hirani K."/>
            <person name="Jayaseelan J.C."/>
            <person name="Lara F."/>
            <person name="Munidasa M."/>
            <person name="Palculict T."/>
            <person name="Patil S."/>
            <person name="Pu L.-L."/>
            <person name="Saada N."/>
            <person name="Tang L."/>
            <person name="Weissenberger G."/>
            <person name="Zhu Y."/>
            <person name="Hemphill L."/>
            <person name="Shang Y."/>
            <person name="Youmans B."/>
            <person name="Ayvaz T."/>
            <person name="Ross M."/>
            <person name="Santibanez J."/>
            <person name="Aqrawi P."/>
            <person name="Gross S."/>
            <person name="Joshi V."/>
            <person name="Fowler G."/>
            <person name="Nazareth L."/>
            <person name="Reid J."/>
            <person name="Worley K."/>
            <person name="Petrosino J."/>
            <person name="Highlander S."/>
            <person name="Gibbs R."/>
        </authorList>
    </citation>
    <scope>NUCLEOTIDE SEQUENCE [LARGE SCALE GENOMIC DNA]</scope>
    <source>
        <strain evidence="8 9">ATCC 29427</strain>
    </source>
</reference>
<dbReference type="AlphaFoldDB" id="G4D771"/>
<dbReference type="PATRIC" id="fig|997350.3.peg.2127"/>
<name>G4D771_9FIRM</name>
<sequence length="88" mass="9133">MKKKGSTIMIAWLILGALSGWIASRIMKRDEQMGAIANIVVGVIGAFIGGFLGTRLLGVDVTGLNISSILLSVLGAVILLAILGGIRK</sequence>
<evidence type="ECO:0000256" key="7">
    <source>
        <dbReference type="SAM" id="Phobius"/>
    </source>
</evidence>
<keyword evidence="6 7" id="KW-0472">Membrane</keyword>
<dbReference type="eggNOG" id="COG2261">
    <property type="taxonomic scope" value="Bacteria"/>
</dbReference>
<keyword evidence="9" id="KW-1185">Reference proteome</keyword>
<protein>
    <submittedName>
        <fullName evidence="8">Transglycosylase associated protein</fullName>
    </submittedName>
</protein>
<evidence type="ECO:0000256" key="5">
    <source>
        <dbReference type="ARBA" id="ARBA00022989"/>
    </source>
</evidence>
<dbReference type="Pfam" id="PF04226">
    <property type="entry name" value="Transgly_assoc"/>
    <property type="match status" value="1"/>
</dbReference>
<dbReference type="EMBL" id="AGBB01000286">
    <property type="protein sequence ID" value="EGY76250.1"/>
    <property type="molecule type" value="Genomic_DNA"/>
</dbReference>
<organism evidence="8 9">
    <name type="scientific">Peptoniphilus indolicus ATCC 29427</name>
    <dbReference type="NCBI Taxonomy" id="997350"/>
    <lineage>
        <taxon>Bacteria</taxon>
        <taxon>Bacillati</taxon>
        <taxon>Bacillota</taxon>
        <taxon>Tissierellia</taxon>
        <taxon>Tissierellales</taxon>
        <taxon>Peptoniphilaceae</taxon>
        <taxon>Peptoniphilus</taxon>
    </lineage>
</organism>
<evidence type="ECO:0000256" key="3">
    <source>
        <dbReference type="ARBA" id="ARBA00022475"/>
    </source>
</evidence>
<evidence type="ECO:0000256" key="6">
    <source>
        <dbReference type="ARBA" id="ARBA00023136"/>
    </source>
</evidence>
<evidence type="ECO:0000313" key="8">
    <source>
        <dbReference type="EMBL" id="EGY76250.1"/>
    </source>
</evidence>
<accession>G4D771</accession>
<feature type="transmembrane region" description="Helical" evidence="7">
    <location>
        <begin position="35"/>
        <end position="54"/>
    </location>
</feature>
<proteinExistence type="inferred from homology"/>